<dbReference type="PIRSF" id="PIRSF034303">
    <property type="entry name" value="DUF1694"/>
    <property type="match status" value="1"/>
</dbReference>
<evidence type="ECO:0008006" key="3">
    <source>
        <dbReference type="Google" id="ProtNLM"/>
    </source>
</evidence>
<dbReference type="Gene3D" id="3.30.1330.30">
    <property type="match status" value="1"/>
</dbReference>
<sequence length="147" mass="16760">MTDNLQQRIDQSASGTPLLKPDEQAKYLGTFRERCYVSMTVAQMKKETSQTLLIRALTKYPEAKILINGHLPTTLQSNYIQTVTSKQHAFTIVTPKSALTEDAIGLLLVSDQAVHEEVIDIEEKFQKKTTSTKQPVKDKKSFWNKWF</sequence>
<reference evidence="1" key="2">
    <citation type="submission" date="2020-09" db="EMBL/GenBank/DDBJ databases">
        <authorList>
            <person name="Sun Q."/>
            <person name="Sedlacek I."/>
        </authorList>
    </citation>
    <scope>NUCLEOTIDE SEQUENCE</scope>
    <source>
        <strain evidence="1">CCM 8433</strain>
    </source>
</reference>
<reference evidence="1" key="1">
    <citation type="journal article" date="2014" name="Int. J. Syst. Evol. Microbiol.">
        <title>Complete genome sequence of Corynebacterium casei LMG S-19264T (=DSM 44701T), isolated from a smear-ripened cheese.</title>
        <authorList>
            <consortium name="US DOE Joint Genome Institute (JGI-PGF)"/>
            <person name="Walter F."/>
            <person name="Albersmeier A."/>
            <person name="Kalinowski J."/>
            <person name="Ruckert C."/>
        </authorList>
    </citation>
    <scope>NUCLEOTIDE SEQUENCE</scope>
    <source>
        <strain evidence="1">CCM 8433</strain>
    </source>
</reference>
<dbReference type="InterPro" id="IPR029064">
    <property type="entry name" value="Ribosomal_eL30-like_sf"/>
</dbReference>
<dbReference type="InterPro" id="IPR012543">
    <property type="entry name" value="DUF1694"/>
</dbReference>
<proteinExistence type="predicted"/>
<accession>A0A917JG13</accession>
<dbReference type="Proteomes" id="UP000622610">
    <property type="component" value="Unassembled WGS sequence"/>
</dbReference>
<protein>
    <recommendedName>
        <fullName evidence="3">DUF1694 domain-containing protein</fullName>
    </recommendedName>
</protein>
<dbReference type="SUPFAM" id="SSF160515">
    <property type="entry name" value="YueI-like"/>
    <property type="match status" value="1"/>
</dbReference>
<keyword evidence="2" id="KW-1185">Reference proteome</keyword>
<comment type="caution">
    <text evidence="1">The sequence shown here is derived from an EMBL/GenBank/DDBJ whole genome shotgun (WGS) entry which is preliminary data.</text>
</comment>
<dbReference type="Pfam" id="PF07997">
    <property type="entry name" value="DUF1694"/>
    <property type="match status" value="1"/>
</dbReference>
<dbReference type="EMBL" id="BMDT01000002">
    <property type="protein sequence ID" value="GGI65021.1"/>
    <property type="molecule type" value="Genomic_DNA"/>
</dbReference>
<evidence type="ECO:0000313" key="1">
    <source>
        <dbReference type="EMBL" id="GGI65021.1"/>
    </source>
</evidence>
<evidence type="ECO:0000313" key="2">
    <source>
        <dbReference type="Proteomes" id="UP000622610"/>
    </source>
</evidence>
<dbReference type="RefSeq" id="WP_188366866.1">
    <property type="nucleotide sequence ID" value="NZ_BMDT01000002.1"/>
</dbReference>
<name>A0A917JG13_9ENTE</name>
<gene>
    <name evidence="1" type="ORF">GCM10011482_06750</name>
</gene>
<dbReference type="AlphaFoldDB" id="A0A917JG13"/>
<organism evidence="1 2">
    <name type="scientific">Enterococcus alcedinis</name>
    <dbReference type="NCBI Taxonomy" id="1274384"/>
    <lineage>
        <taxon>Bacteria</taxon>
        <taxon>Bacillati</taxon>
        <taxon>Bacillota</taxon>
        <taxon>Bacilli</taxon>
        <taxon>Lactobacillales</taxon>
        <taxon>Enterococcaceae</taxon>
        <taxon>Enterococcus</taxon>
    </lineage>
</organism>